<dbReference type="Gene3D" id="2.20.25.20">
    <property type="match status" value="1"/>
</dbReference>
<name>A0A3B4X006_SERLL</name>
<comment type="similarity">
    <text evidence="10">Belongs to the RBR family. RNF14 subfamily.</text>
</comment>
<dbReference type="FunFam" id="2.20.25.20:FF:000007">
    <property type="entry name" value="RBR-type E3 ubiquitin transferase"/>
    <property type="match status" value="1"/>
</dbReference>
<evidence type="ECO:0000256" key="9">
    <source>
        <dbReference type="ARBA" id="ARBA00022833"/>
    </source>
</evidence>
<dbReference type="InterPro" id="IPR031128">
    <property type="entry name" value="RNF14_RING-HC_Zfn"/>
</dbReference>
<feature type="domain" description="RING-type" evidence="13">
    <location>
        <begin position="142"/>
        <end position="380"/>
    </location>
</feature>
<dbReference type="PROSITE" id="PS50089">
    <property type="entry name" value="ZF_RING_2"/>
    <property type="match status" value="1"/>
</dbReference>
<dbReference type="InterPro" id="IPR031127">
    <property type="entry name" value="E3_UB_ligase_RBR"/>
</dbReference>
<dbReference type="GO" id="GO:0016567">
    <property type="term" value="P:protein ubiquitination"/>
    <property type="evidence" value="ECO:0007669"/>
    <property type="project" value="InterPro"/>
</dbReference>
<dbReference type="InterPro" id="IPR006575">
    <property type="entry name" value="RWD_dom"/>
</dbReference>
<keyword evidence="7 11" id="KW-0863">Zinc-finger</keyword>
<dbReference type="CDD" id="cd20341">
    <property type="entry name" value="BRcat_RBR_RNF14"/>
    <property type="match status" value="1"/>
</dbReference>
<comment type="catalytic activity">
    <reaction evidence="1">
        <text>[E2 ubiquitin-conjugating enzyme]-S-ubiquitinyl-L-cysteine + [acceptor protein]-L-lysine = [E2 ubiquitin-conjugating enzyme]-L-cysteine + [acceptor protein]-N(6)-ubiquitinyl-L-lysine.</text>
        <dbReference type="EC" id="2.3.2.31"/>
    </reaction>
</comment>
<dbReference type="InterPro" id="IPR047548">
    <property type="entry name" value="Rcat_RBR_RNF14"/>
</dbReference>
<dbReference type="SMART" id="SM00647">
    <property type="entry name" value="IBR"/>
    <property type="match status" value="2"/>
</dbReference>
<evidence type="ECO:0000256" key="6">
    <source>
        <dbReference type="ARBA" id="ARBA00022737"/>
    </source>
</evidence>
<evidence type="ECO:0000256" key="4">
    <source>
        <dbReference type="ARBA" id="ARBA00022679"/>
    </source>
</evidence>
<dbReference type="EC" id="2.3.2.31" evidence="3"/>
<dbReference type="Gene3D" id="3.10.110.10">
    <property type="entry name" value="Ubiquitin Conjugating Enzyme"/>
    <property type="match status" value="1"/>
</dbReference>
<evidence type="ECO:0000256" key="10">
    <source>
        <dbReference type="ARBA" id="ARBA00044508"/>
    </source>
</evidence>
<sequence length="401" mass="45898">MSEDKEAQEDELLALASIYDEEEFRQAESAQGGEIQLCLELPPDFKMSSLCRRLDELWEENQGCVILFMWIQFLKEEALDFLCIQSPLEVIRGGSKEKSEPRLSSPSQLDPRAVLLMDPRADLLPQLLDFDEAQRQRVFDSKVFCCGICFVEKLGSSCLCFKECQHVYCKACMTEYFQIQIRDGNVQCLNCPEPKCTSLATPLQVKQLVDEELFARYDRLLLQSSLDLMADVVYCPRQSCGTAVMVEPDTTMGICSACQYAFCTLCKLGYHGLSNCKIPADELRNLRDEYLSATSEGKKFMEQRFGKRVIQKAVEESFSRDWLNENCKCCPRCGTNIQKVDGCNKMTCTSCRQYFCWLCLGLLSRVNPYSHFNNPHSPCYNQLFQGVDLDEEDAFWSDEED</sequence>
<evidence type="ECO:0000256" key="2">
    <source>
        <dbReference type="ARBA" id="ARBA00004906"/>
    </source>
</evidence>
<dbReference type="CDD" id="cd20354">
    <property type="entry name" value="Rcat_RBR_RNF14"/>
    <property type="match status" value="1"/>
</dbReference>
<dbReference type="Gene3D" id="1.20.120.1750">
    <property type="match status" value="1"/>
</dbReference>
<evidence type="ECO:0000259" key="13">
    <source>
        <dbReference type="PROSITE" id="PS51873"/>
    </source>
</evidence>
<evidence type="ECO:0000256" key="11">
    <source>
        <dbReference type="PROSITE-ProRule" id="PRU00175"/>
    </source>
</evidence>
<keyword evidence="4" id="KW-0808">Transferase</keyword>
<dbReference type="FunFam" id="3.30.40.10:FF:000186">
    <property type="entry name" value="RBR-type E3 ubiquitin transferase"/>
    <property type="match status" value="1"/>
</dbReference>
<protein>
    <recommendedName>
        <fullName evidence="3">RBR-type E3 ubiquitin transferase</fullName>
        <ecNumber evidence="3">2.3.2.31</ecNumber>
    </recommendedName>
</protein>
<comment type="pathway">
    <text evidence="2">Protein modification; protein ubiquitination.</text>
</comment>
<dbReference type="SUPFAM" id="SSF57850">
    <property type="entry name" value="RING/U-box"/>
    <property type="match status" value="3"/>
</dbReference>
<feature type="domain" description="RING-type" evidence="12">
    <location>
        <begin position="146"/>
        <end position="191"/>
    </location>
</feature>
<evidence type="ECO:0000256" key="7">
    <source>
        <dbReference type="ARBA" id="ARBA00022771"/>
    </source>
</evidence>
<dbReference type="CDD" id="cd23820">
    <property type="entry name" value="RWD_RNF14"/>
    <property type="match status" value="1"/>
</dbReference>
<dbReference type="GeneTree" id="ENSGT00940000154507"/>
<evidence type="ECO:0000313" key="14">
    <source>
        <dbReference type="Ensembl" id="ENSSLDP00000009540.1"/>
    </source>
</evidence>
<keyword evidence="5" id="KW-0479">Metal-binding</keyword>
<keyword evidence="8" id="KW-0833">Ubl conjugation pathway</keyword>
<dbReference type="Pfam" id="PF22191">
    <property type="entry name" value="IBR_1"/>
    <property type="match status" value="1"/>
</dbReference>
<reference evidence="14" key="1">
    <citation type="submission" date="2025-08" db="UniProtKB">
        <authorList>
            <consortium name="Ensembl"/>
        </authorList>
    </citation>
    <scope>IDENTIFICATION</scope>
</reference>
<dbReference type="InterPro" id="IPR001841">
    <property type="entry name" value="Znf_RING"/>
</dbReference>
<dbReference type="PROSITE" id="PS51873">
    <property type="entry name" value="TRIAD"/>
    <property type="match status" value="1"/>
</dbReference>
<keyword evidence="6" id="KW-0677">Repeat</keyword>
<keyword evidence="9" id="KW-0862">Zinc</keyword>
<dbReference type="Pfam" id="PF01485">
    <property type="entry name" value="IBR"/>
    <property type="match status" value="1"/>
</dbReference>
<dbReference type="InterPro" id="IPR013083">
    <property type="entry name" value="Znf_RING/FYVE/PHD"/>
</dbReference>
<dbReference type="PANTHER" id="PTHR11685">
    <property type="entry name" value="RBR FAMILY RING FINGER AND IBR DOMAIN-CONTAINING"/>
    <property type="match status" value="1"/>
</dbReference>
<dbReference type="InterPro" id="IPR016135">
    <property type="entry name" value="UBQ-conjugating_enzyme/RWD"/>
</dbReference>
<dbReference type="GO" id="GO:0008270">
    <property type="term" value="F:zinc ion binding"/>
    <property type="evidence" value="ECO:0007669"/>
    <property type="project" value="UniProtKB-KW"/>
</dbReference>
<accession>A0A3B4X006</accession>
<dbReference type="Proteomes" id="UP000261360">
    <property type="component" value="Unplaced"/>
</dbReference>
<evidence type="ECO:0000259" key="12">
    <source>
        <dbReference type="PROSITE" id="PS50089"/>
    </source>
</evidence>
<evidence type="ECO:0000256" key="8">
    <source>
        <dbReference type="ARBA" id="ARBA00022786"/>
    </source>
</evidence>
<proteinExistence type="inferred from homology"/>
<dbReference type="FunFam" id="1.20.120.1750:FF:000011">
    <property type="entry name" value="RBR-type E3 ubiquitin transferase"/>
    <property type="match status" value="1"/>
</dbReference>
<dbReference type="InterPro" id="IPR044066">
    <property type="entry name" value="TRIAD_supradom"/>
</dbReference>
<keyword evidence="15" id="KW-1185">Reference proteome</keyword>
<evidence type="ECO:0000256" key="3">
    <source>
        <dbReference type="ARBA" id="ARBA00012251"/>
    </source>
</evidence>
<reference evidence="14" key="2">
    <citation type="submission" date="2025-09" db="UniProtKB">
        <authorList>
            <consortium name="Ensembl"/>
        </authorList>
    </citation>
    <scope>IDENTIFICATION</scope>
</reference>
<dbReference type="Pfam" id="PF05773">
    <property type="entry name" value="RWD"/>
    <property type="match status" value="1"/>
</dbReference>
<dbReference type="Gene3D" id="3.30.40.10">
    <property type="entry name" value="Zinc/RING finger domain, C3HC4 (zinc finger)"/>
    <property type="match status" value="1"/>
</dbReference>
<evidence type="ECO:0000256" key="5">
    <source>
        <dbReference type="ARBA" id="ARBA00022723"/>
    </source>
</evidence>
<dbReference type="PROSITE" id="PS00518">
    <property type="entry name" value="ZF_RING_1"/>
    <property type="match status" value="1"/>
</dbReference>
<dbReference type="InterPro" id="IPR017907">
    <property type="entry name" value="Znf_RING_CS"/>
</dbReference>
<dbReference type="InterPro" id="IPR002867">
    <property type="entry name" value="IBR_dom"/>
</dbReference>
<dbReference type="CDD" id="cd16628">
    <property type="entry name" value="RING-HC_RBR_RNF14"/>
    <property type="match status" value="1"/>
</dbReference>
<organism evidence="14 15">
    <name type="scientific">Seriola lalandi dorsalis</name>
    <dbReference type="NCBI Taxonomy" id="1841481"/>
    <lineage>
        <taxon>Eukaryota</taxon>
        <taxon>Metazoa</taxon>
        <taxon>Chordata</taxon>
        <taxon>Craniata</taxon>
        <taxon>Vertebrata</taxon>
        <taxon>Euteleostomi</taxon>
        <taxon>Actinopterygii</taxon>
        <taxon>Neopterygii</taxon>
        <taxon>Teleostei</taxon>
        <taxon>Neoteleostei</taxon>
        <taxon>Acanthomorphata</taxon>
        <taxon>Carangaria</taxon>
        <taxon>Carangiformes</taxon>
        <taxon>Carangidae</taxon>
        <taxon>Seriola</taxon>
    </lineage>
</organism>
<evidence type="ECO:0000313" key="15">
    <source>
        <dbReference type="Proteomes" id="UP000261360"/>
    </source>
</evidence>
<dbReference type="AlphaFoldDB" id="A0A3B4X006"/>
<dbReference type="Ensembl" id="ENSSLDT00000009874.1">
    <property type="protein sequence ID" value="ENSSLDP00000009540.1"/>
    <property type="gene ID" value="ENSSLDG00000007562.1"/>
</dbReference>
<dbReference type="SUPFAM" id="SSF54495">
    <property type="entry name" value="UBC-like"/>
    <property type="match status" value="1"/>
</dbReference>
<dbReference type="GO" id="GO:0061630">
    <property type="term" value="F:ubiquitin protein ligase activity"/>
    <property type="evidence" value="ECO:0007669"/>
    <property type="project" value="UniProtKB-EC"/>
</dbReference>
<evidence type="ECO:0000256" key="1">
    <source>
        <dbReference type="ARBA" id="ARBA00001798"/>
    </source>
</evidence>